<sequence>MTEKFNPQALNTITFSQILSNQFDITETYWHPDMGGLVSELIKATQTINPWIPGLRQIMQKNQPKPGEAIVSPALLKQQDWENLEAEWFWNNHKNGNIAAVDGTIIFPHTKFILTQVFAVGVGVYNSAGNTNTELTATRTVANFVEPPAGIPTFQQIKAAIDQTKFLTQDKSWSHTWRDYRERIAVINTKEQIIYVDGALITQNLVSQQHGRKIMRDLHNTGKLCVGVIKDIRTSQETLRWFSRALEDNEVFLITNLKNLVIERLEDWSENPDIVSFLDDVAQHYVRGIYKPGKKVFGFECLLSEVPKALAMLFQDCNGVVGHEIPYMLDKVDSDVRGKFRPHEAEQYLYGKLAEHYPGQTWDEMNERFMR</sequence>
<gene>
    <name evidence="1" type="ORF">NIES267_26090</name>
</gene>
<accession>A0A1Z4LPJ0</accession>
<name>A0A1Z4LPJ0_9CYAN</name>
<dbReference type="OrthoDB" id="3078666at2"/>
<dbReference type="Proteomes" id="UP000218418">
    <property type="component" value="Chromosome"/>
</dbReference>
<organism evidence="1 2">
    <name type="scientific">Calothrix parasitica NIES-267</name>
    <dbReference type="NCBI Taxonomy" id="1973488"/>
    <lineage>
        <taxon>Bacteria</taxon>
        <taxon>Bacillati</taxon>
        <taxon>Cyanobacteriota</taxon>
        <taxon>Cyanophyceae</taxon>
        <taxon>Nostocales</taxon>
        <taxon>Calotrichaceae</taxon>
        <taxon>Calothrix</taxon>
    </lineage>
</organism>
<evidence type="ECO:0000313" key="2">
    <source>
        <dbReference type="Proteomes" id="UP000218418"/>
    </source>
</evidence>
<reference evidence="1 2" key="1">
    <citation type="submission" date="2017-06" db="EMBL/GenBank/DDBJ databases">
        <title>Genome sequencing of cyanobaciteial culture collection at National Institute for Environmental Studies (NIES).</title>
        <authorList>
            <person name="Hirose Y."/>
            <person name="Shimura Y."/>
            <person name="Fujisawa T."/>
            <person name="Nakamura Y."/>
            <person name="Kawachi M."/>
        </authorList>
    </citation>
    <scope>NUCLEOTIDE SEQUENCE [LARGE SCALE GENOMIC DNA]</scope>
    <source>
        <strain evidence="1 2">NIES-267</strain>
    </source>
</reference>
<evidence type="ECO:0008006" key="3">
    <source>
        <dbReference type="Google" id="ProtNLM"/>
    </source>
</evidence>
<dbReference type="AlphaFoldDB" id="A0A1Z4LPJ0"/>
<evidence type="ECO:0000313" key="1">
    <source>
        <dbReference type="EMBL" id="BAY83123.1"/>
    </source>
</evidence>
<proteinExistence type="predicted"/>
<keyword evidence="2" id="KW-1185">Reference proteome</keyword>
<dbReference type="EMBL" id="AP018227">
    <property type="protein sequence ID" value="BAY83123.1"/>
    <property type="molecule type" value="Genomic_DNA"/>
</dbReference>
<protein>
    <recommendedName>
        <fullName evidence="3">NurA domain-containing protein</fullName>
    </recommendedName>
</protein>